<dbReference type="HAMAP" id="MF_00848">
    <property type="entry name" value="Uup"/>
    <property type="match status" value="1"/>
</dbReference>
<dbReference type="InterPro" id="IPR003439">
    <property type="entry name" value="ABC_transporter-like_ATP-bd"/>
</dbReference>
<dbReference type="EMBL" id="JBHSCR010000006">
    <property type="protein sequence ID" value="MFC4348133.1"/>
    <property type="molecule type" value="Genomic_DNA"/>
</dbReference>
<keyword evidence="6 9" id="KW-0067">ATP-binding</keyword>
<feature type="domain" description="ABC transporter" evidence="10">
    <location>
        <begin position="6"/>
        <end position="218"/>
    </location>
</feature>
<reference evidence="12" key="1">
    <citation type="journal article" date="2019" name="Int. J. Syst. Evol. Microbiol.">
        <title>The Global Catalogue of Microorganisms (GCM) 10K type strain sequencing project: providing services to taxonomists for standard genome sequencing and annotation.</title>
        <authorList>
            <consortium name="The Broad Institute Genomics Platform"/>
            <consortium name="The Broad Institute Genome Sequencing Center for Infectious Disease"/>
            <person name="Wu L."/>
            <person name="Ma J."/>
        </authorList>
    </citation>
    <scope>NUCLEOTIDE SEQUENCE [LARGE SCALE GENOMIC DNA]</scope>
    <source>
        <strain evidence="12">CGMCC 1.15304</strain>
    </source>
</reference>
<proteinExistence type="inferred from homology"/>
<comment type="similarity">
    <text evidence="9">Belongs to the ABC transporter superfamily. ABCF family. Uup subfamily.</text>
</comment>
<dbReference type="InterPro" id="IPR043686">
    <property type="entry name" value="Uup"/>
</dbReference>
<evidence type="ECO:0000256" key="7">
    <source>
        <dbReference type="ARBA" id="ARBA00023125"/>
    </source>
</evidence>
<evidence type="ECO:0000256" key="5">
    <source>
        <dbReference type="ARBA" id="ARBA00022801"/>
    </source>
</evidence>
<organism evidence="11 12">
    <name type="scientific">Kordiimonas lipolytica</name>
    <dbReference type="NCBI Taxonomy" id="1662421"/>
    <lineage>
        <taxon>Bacteria</taxon>
        <taxon>Pseudomonadati</taxon>
        <taxon>Pseudomonadota</taxon>
        <taxon>Alphaproteobacteria</taxon>
        <taxon>Kordiimonadales</taxon>
        <taxon>Kordiimonadaceae</taxon>
        <taxon>Kordiimonas</taxon>
    </lineage>
</organism>
<accession>A0ABV8UCD2</accession>
<evidence type="ECO:0000256" key="6">
    <source>
        <dbReference type="ARBA" id="ARBA00022840"/>
    </source>
</evidence>
<dbReference type="Pfam" id="PF00005">
    <property type="entry name" value="ABC_tran"/>
    <property type="match status" value="2"/>
</dbReference>
<dbReference type="Gene3D" id="3.40.50.300">
    <property type="entry name" value="P-loop containing nucleotide triphosphate hydrolases"/>
    <property type="match status" value="2"/>
</dbReference>
<dbReference type="InterPro" id="IPR051309">
    <property type="entry name" value="ABCF_ATPase"/>
</dbReference>
<evidence type="ECO:0000256" key="3">
    <source>
        <dbReference type="ARBA" id="ARBA00022741"/>
    </source>
</evidence>
<protein>
    <recommendedName>
        <fullName evidence="9">ATP-binding protein Uup</fullName>
        <ecNumber evidence="9">3.6.1.-</ecNumber>
    </recommendedName>
</protein>
<evidence type="ECO:0000256" key="1">
    <source>
        <dbReference type="ARBA" id="ARBA00022490"/>
    </source>
</evidence>
<evidence type="ECO:0000256" key="9">
    <source>
        <dbReference type="HAMAP-Rule" id="MF_00848"/>
    </source>
</evidence>
<dbReference type="InterPro" id="IPR027417">
    <property type="entry name" value="P-loop_NTPase"/>
</dbReference>
<gene>
    <name evidence="9" type="primary">uup</name>
    <name evidence="11" type="ORF">ACFO5Q_09780</name>
</gene>
<dbReference type="PANTHER" id="PTHR42855">
    <property type="entry name" value="ABC TRANSPORTER ATP-BINDING SUBUNIT"/>
    <property type="match status" value="1"/>
</dbReference>
<keyword evidence="5 9" id="KW-0378">Hydrolase</keyword>
<dbReference type="Pfam" id="PF16326">
    <property type="entry name" value="ABC_tran_CTD"/>
    <property type="match status" value="1"/>
</dbReference>
<keyword evidence="4 9" id="KW-0227">DNA damage</keyword>
<keyword evidence="9" id="KW-0175">Coiled coil</keyword>
<keyword evidence="3 9" id="KW-0547">Nucleotide-binding</keyword>
<feature type="domain" description="ABC transporter" evidence="10">
    <location>
        <begin position="285"/>
        <end position="511"/>
    </location>
</feature>
<dbReference type="SMART" id="SM00382">
    <property type="entry name" value="AAA"/>
    <property type="match status" value="2"/>
</dbReference>
<dbReference type="Gene3D" id="1.10.287.380">
    <property type="entry name" value="Valyl-tRNA synthetase, C-terminal domain"/>
    <property type="match status" value="1"/>
</dbReference>
<dbReference type="PROSITE" id="PS50893">
    <property type="entry name" value="ABC_TRANSPORTER_2"/>
    <property type="match status" value="2"/>
</dbReference>
<dbReference type="EC" id="3.6.1.-" evidence="9"/>
<evidence type="ECO:0000313" key="11">
    <source>
        <dbReference type="EMBL" id="MFC4348133.1"/>
    </source>
</evidence>
<dbReference type="RefSeq" id="WP_068149982.1">
    <property type="nucleotide sequence ID" value="NZ_JBHSCR010000006.1"/>
</dbReference>
<evidence type="ECO:0000256" key="4">
    <source>
        <dbReference type="ARBA" id="ARBA00022763"/>
    </source>
</evidence>
<dbReference type="InterPro" id="IPR032524">
    <property type="entry name" value="ABC_tran_C"/>
</dbReference>
<sequence>MAPPILSLKDIDLHWGADPVLDKLEMHIGANERLCLVGRNGTGKSTLLKLVAGIIEADGGERWVQPGVRIAYLPQEPDASQYATLKDYIVAGLPEDEQDQTYRADVLIEDLSVAGDADPKTASGGELRRAALARTLIGEPDLLLLDEPTNHMDIATIEWLEDYLKAWRGAMVLISHDRTFLNNLASACLWLDRGKIRRLDEGFDKFEAWQEKVYGEEAEALKKLDKFIKEETRWSVEGISARRTRNQGRMRRLQGLRQERRGVIKATGQVNISIAGADKSGTRVIEAKGISKAFDGRTLFEDFSIRINRGDRVGIIGPNGAGKSTLLKVLIGEMEPDSGEIKRGTNLETLVIDQKRADLKDDMTIMDVLTGGRGEWVHIGDETKHIMSYLKDFLFDPSVANTPVSALSGGERNRLLIAKNFARPSNLMILDEPTNDLDMDTLDLLQEVLADYKGTILLVSHDRDFLDRVVTSSIVMEGDGTATEYAGGYTDYLAQKKLSAPQKAEPKPEKTKPEKATVVSITDAPQNAARKKATKLSYKDQRELDHLPAEVEALSQQLQQMEAELSDPGLYAKDPARFNALSKELEAKRDALDEKEMRWLELEELKESLEG</sequence>
<dbReference type="GO" id="GO:0005524">
    <property type="term" value="F:ATP binding"/>
    <property type="evidence" value="ECO:0007669"/>
    <property type="project" value="UniProtKB-KW"/>
</dbReference>
<dbReference type="SUPFAM" id="SSF52540">
    <property type="entry name" value="P-loop containing nucleoside triphosphate hydrolases"/>
    <property type="match status" value="2"/>
</dbReference>
<feature type="binding site" evidence="9">
    <location>
        <begin position="38"/>
        <end position="45"/>
    </location>
    <ligand>
        <name>ATP</name>
        <dbReference type="ChEBI" id="CHEBI:30616"/>
        <label>1</label>
    </ligand>
</feature>
<keyword evidence="2 9" id="KW-0677">Repeat</keyword>
<keyword evidence="1 9" id="KW-0963">Cytoplasm</keyword>
<feature type="coiled-coil region" evidence="9">
    <location>
        <begin position="544"/>
        <end position="598"/>
    </location>
</feature>
<evidence type="ECO:0000256" key="8">
    <source>
        <dbReference type="ARBA" id="ARBA00023204"/>
    </source>
</evidence>
<keyword evidence="7 9" id="KW-0238">DNA-binding</keyword>
<comment type="caution">
    <text evidence="11">The sequence shown here is derived from an EMBL/GenBank/DDBJ whole genome shotgun (WGS) entry which is preliminary data.</text>
</comment>
<evidence type="ECO:0000256" key="2">
    <source>
        <dbReference type="ARBA" id="ARBA00022737"/>
    </source>
</evidence>
<evidence type="ECO:0000313" key="12">
    <source>
        <dbReference type="Proteomes" id="UP001595776"/>
    </source>
</evidence>
<comment type="function">
    <text evidence="9">Probably plays a role in ribosome assembly or function. May be involved in resolution of branched DNA intermediates that result from template switching in postreplication gaps. Binds DNA and has ATPase activity.</text>
</comment>
<feature type="binding site" evidence="9">
    <location>
        <begin position="317"/>
        <end position="324"/>
    </location>
    <ligand>
        <name>ATP</name>
        <dbReference type="ChEBI" id="CHEBI:30616"/>
        <label>2</label>
    </ligand>
</feature>
<dbReference type="InterPro" id="IPR017871">
    <property type="entry name" value="ABC_transporter-like_CS"/>
</dbReference>
<dbReference type="Proteomes" id="UP001595776">
    <property type="component" value="Unassembled WGS sequence"/>
</dbReference>
<name>A0ABV8UCD2_9PROT</name>
<evidence type="ECO:0000259" key="10">
    <source>
        <dbReference type="PROSITE" id="PS50893"/>
    </source>
</evidence>
<dbReference type="PROSITE" id="PS00211">
    <property type="entry name" value="ABC_TRANSPORTER_1"/>
    <property type="match status" value="1"/>
</dbReference>
<dbReference type="PANTHER" id="PTHR42855:SF1">
    <property type="entry name" value="ABC TRANSPORTER DOMAIN-CONTAINING PROTEIN"/>
    <property type="match status" value="1"/>
</dbReference>
<dbReference type="CDD" id="cd03221">
    <property type="entry name" value="ABCF_EF-3"/>
    <property type="match status" value="2"/>
</dbReference>
<keyword evidence="12" id="KW-1185">Reference proteome</keyword>
<dbReference type="InterPro" id="IPR003593">
    <property type="entry name" value="AAA+_ATPase"/>
</dbReference>
<comment type="catalytic activity">
    <reaction evidence="9">
        <text>ATP + H2O = ADP + phosphate + H(+)</text>
        <dbReference type="Rhea" id="RHEA:13065"/>
        <dbReference type="ChEBI" id="CHEBI:15377"/>
        <dbReference type="ChEBI" id="CHEBI:15378"/>
        <dbReference type="ChEBI" id="CHEBI:30616"/>
        <dbReference type="ChEBI" id="CHEBI:43474"/>
        <dbReference type="ChEBI" id="CHEBI:456216"/>
    </reaction>
</comment>
<keyword evidence="8 9" id="KW-0234">DNA repair</keyword>
<dbReference type="InterPro" id="IPR037118">
    <property type="entry name" value="Val-tRNA_synth_C_sf"/>
</dbReference>
<comment type="subcellular location">
    <subcellularLocation>
        <location evidence="9">Cytoplasm</location>
    </subcellularLocation>
    <text evidence="9">Associates with ribosomes.</text>
</comment>